<comment type="caution">
    <text evidence="20">The sequence shown here is derived from an EMBL/GenBank/DDBJ whole genome shotgun (WGS) entry which is preliminary data.</text>
</comment>
<proteinExistence type="inferred from homology"/>
<evidence type="ECO:0000313" key="21">
    <source>
        <dbReference type="Proteomes" id="UP000252147"/>
    </source>
</evidence>
<protein>
    <recommendedName>
        <fullName evidence="13">3-oxoacyl-[acyl-carrier-protein] synthase 1</fullName>
        <ecNumber evidence="5">2.3.1.41</ecNumber>
    </recommendedName>
    <alternativeName>
        <fullName evidence="14">3-oxoacyl-[acyl-carrier-protein] synthase I</fullName>
    </alternativeName>
    <alternativeName>
        <fullName evidence="15">Beta-ketoacyl-ACP synthase I</fullName>
    </alternativeName>
</protein>
<sequence length="399" mass="42168">MKRVVITGFGIISPIGNDETSITDSLKNGVSGLKINQDYLDNGMRCHVSGPVEADFSLIDRKAMRFMSETAGYSFLATQDAVKDAGLTEADLDNTETGVVVGSGTGSSRELKRVIEAASENGVKKIGPYSVTKTMSNTTSAAISTFFKTKGVSYSIASACTTSLHCISHGYDLIKFGKQKTIIAGGSEDVHWTGSIMFDAMGALSTKYNDNPASASRPYDVGRDGFVPSGGAGIVILEELEAAKKRGAKIYGEIVSTFETSDGYSLVSPSGEGALRCMRGLEFDGKIDYINTHGTSTPVGDITELNAIKEAFGTSLPSISSTKSLTGHTLGAAGVHEIIFGLMMMKYNFVSGSANIENLDPEAEGFPIAFESIDKRIDSFLSNSFGFGGTNGSIVIKKV</sequence>
<evidence type="ECO:0000256" key="3">
    <source>
        <dbReference type="ARBA" id="ARBA00008467"/>
    </source>
</evidence>
<dbReference type="Gene3D" id="3.40.47.10">
    <property type="match status" value="1"/>
</dbReference>
<evidence type="ECO:0000256" key="15">
    <source>
        <dbReference type="ARBA" id="ARBA00042143"/>
    </source>
</evidence>
<evidence type="ECO:0000256" key="18">
    <source>
        <dbReference type="RuleBase" id="RU003694"/>
    </source>
</evidence>
<dbReference type="AlphaFoldDB" id="A0A368BM19"/>
<comment type="similarity">
    <text evidence="3 18">Belongs to the thiolase-like superfamily. Beta-ketoacyl-ACP synthases family.</text>
</comment>
<evidence type="ECO:0000256" key="6">
    <source>
        <dbReference type="ARBA" id="ARBA00022490"/>
    </source>
</evidence>
<dbReference type="UniPathway" id="UPA00094"/>
<dbReference type="FunFam" id="3.40.47.10:FF:000018">
    <property type="entry name" value="3-oxoacyl-[acyl-carrier-protein] synthase 2"/>
    <property type="match status" value="1"/>
</dbReference>
<dbReference type="Pfam" id="PF02801">
    <property type="entry name" value="Ketoacyl-synt_C"/>
    <property type="match status" value="1"/>
</dbReference>
<organism evidence="20 21">
    <name type="scientific">SAR86 cluster bacterium</name>
    <dbReference type="NCBI Taxonomy" id="2030880"/>
    <lineage>
        <taxon>Bacteria</taxon>
        <taxon>Pseudomonadati</taxon>
        <taxon>Pseudomonadota</taxon>
        <taxon>Gammaproteobacteria</taxon>
        <taxon>SAR86 cluster</taxon>
    </lineage>
</organism>
<evidence type="ECO:0000256" key="13">
    <source>
        <dbReference type="ARBA" id="ARBA00039450"/>
    </source>
</evidence>
<comment type="subcellular location">
    <subcellularLocation>
        <location evidence="1">Cytoplasm</location>
    </subcellularLocation>
</comment>
<evidence type="ECO:0000256" key="16">
    <source>
        <dbReference type="ARBA" id="ARBA00048121"/>
    </source>
</evidence>
<dbReference type="PANTHER" id="PTHR11712:SF306">
    <property type="entry name" value="3-OXOACYL-[ACYL-CARRIER-PROTEIN] SYNTHASE 1"/>
    <property type="match status" value="1"/>
</dbReference>
<dbReference type="InterPro" id="IPR014031">
    <property type="entry name" value="Ketoacyl_synth_C"/>
</dbReference>
<comment type="catalytic activity">
    <reaction evidence="17">
        <text>a fatty acyl-[ACP] + malonyl-[ACP] + H(+) = a 3-oxoacyl-[ACP] + holo-[ACP] + CO2</text>
        <dbReference type="Rhea" id="RHEA:22836"/>
        <dbReference type="Rhea" id="RHEA-COMP:9623"/>
        <dbReference type="Rhea" id="RHEA-COMP:9685"/>
        <dbReference type="Rhea" id="RHEA-COMP:9916"/>
        <dbReference type="Rhea" id="RHEA-COMP:14125"/>
        <dbReference type="ChEBI" id="CHEBI:15378"/>
        <dbReference type="ChEBI" id="CHEBI:16526"/>
        <dbReference type="ChEBI" id="CHEBI:64479"/>
        <dbReference type="ChEBI" id="CHEBI:78449"/>
        <dbReference type="ChEBI" id="CHEBI:78776"/>
        <dbReference type="ChEBI" id="CHEBI:138651"/>
        <dbReference type="EC" id="2.3.1.41"/>
    </reaction>
    <physiologicalReaction direction="left-to-right" evidence="17">
        <dbReference type="Rhea" id="RHEA:22837"/>
    </physiologicalReaction>
</comment>
<comment type="pathway">
    <text evidence="2">Lipid metabolism; fatty acid biosynthesis.</text>
</comment>
<dbReference type="InterPro" id="IPR000794">
    <property type="entry name" value="Beta-ketoacyl_synthase"/>
</dbReference>
<dbReference type="InterPro" id="IPR018201">
    <property type="entry name" value="Ketoacyl_synth_AS"/>
</dbReference>
<dbReference type="PANTHER" id="PTHR11712">
    <property type="entry name" value="POLYKETIDE SYNTHASE-RELATED"/>
    <property type="match status" value="1"/>
</dbReference>
<accession>A0A368BM19</accession>
<comment type="subunit">
    <text evidence="4">Homodimer.</text>
</comment>
<evidence type="ECO:0000313" key="20">
    <source>
        <dbReference type="EMBL" id="RCL37934.1"/>
    </source>
</evidence>
<dbReference type="PROSITE" id="PS52004">
    <property type="entry name" value="KS3_2"/>
    <property type="match status" value="1"/>
</dbReference>
<evidence type="ECO:0000256" key="11">
    <source>
        <dbReference type="ARBA" id="ARBA00023160"/>
    </source>
</evidence>
<comment type="catalytic activity">
    <reaction evidence="16">
        <text>(3Z)-decenoyl-[ACP] + malonyl-[ACP] + H(+) = 3-oxo-(5Z)-dodecenoyl-[ACP] + holo-[ACP] + CO2</text>
        <dbReference type="Rhea" id="RHEA:54940"/>
        <dbReference type="Rhea" id="RHEA-COMP:9623"/>
        <dbReference type="Rhea" id="RHEA-COMP:9685"/>
        <dbReference type="Rhea" id="RHEA-COMP:9927"/>
        <dbReference type="Rhea" id="RHEA-COMP:14042"/>
        <dbReference type="ChEBI" id="CHEBI:15378"/>
        <dbReference type="ChEBI" id="CHEBI:16526"/>
        <dbReference type="ChEBI" id="CHEBI:64479"/>
        <dbReference type="ChEBI" id="CHEBI:78449"/>
        <dbReference type="ChEBI" id="CHEBI:78798"/>
        <dbReference type="ChEBI" id="CHEBI:138410"/>
    </reaction>
    <physiologicalReaction direction="left-to-right" evidence="16">
        <dbReference type="Rhea" id="RHEA:54941"/>
    </physiologicalReaction>
</comment>
<evidence type="ECO:0000256" key="12">
    <source>
        <dbReference type="ARBA" id="ARBA00023315"/>
    </source>
</evidence>
<reference evidence="20 21" key="1">
    <citation type="journal article" date="2018" name="Microbiome">
        <title>Fine metagenomic profile of the Mediterranean stratified and mixed water columns revealed by assembly and recruitment.</title>
        <authorList>
            <person name="Haro-Moreno J.M."/>
            <person name="Lopez-Perez M."/>
            <person name="De La Torre J.R."/>
            <person name="Picazo A."/>
            <person name="Camacho A."/>
            <person name="Rodriguez-Valera F."/>
        </authorList>
    </citation>
    <scope>NUCLEOTIDE SEQUENCE [LARGE SCALE GENOMIC DNA]</scope>
    <source>
        <strain evidence="20">MED-G83</strain>
    </source>
</reference>
<evidence type="ECO:0000256" key="17">
    <source>
        <dbReference type="ARBA" id="ARBA00048506"/>
    </source>
</evidence>
<keyword evidence="7" id="KW-0444">Lipid biosynthesis</keyword>
<gene>
    <name evidence="20" type="ORF">DBW97_03865</name>
</gene>
<evidence type="ECO:0000256" key="9">
    <source>
        <dbReference type="ARBA" id="ARBA00022832"/>
    </source>
</evidence>
<evidence type="ECO:0000256" key="8">
    <source>
        <dbReference type="ARBA" id="ARBA00022679"/>
    </source>
</evidence>
<dbReference type="EMBL" id="QOPD01000006">
    <property type="protein sequence ID" value="RCL37934.1"/>
    <property type="molecule type" value="Genomic_DNA"/>
</dbReference>
<evidence type="ECO:0000256" key="10">
    <source>
        <dbReference type="ARBA" id="ARBA00023098"/>
    </source>
</evidence>
<keyword evidence="12 20" id="KW-0012">Acyltransferase</keyword>
<dbReference type="EC" id="2.3.1.41" evidence="5"/>
<dbReference type="InterPro" id="IPR014030">
    <property type="entry name" value="Ketoacyl_synth_N"/>
</dbReference>
<dbReference type="Pfam" id="PF00109">
    <property type="entry name" value="ketoacyl-synt"/>
    <property type="match status" value="1"/>
</dbReference>
<dbReference type="Proteomes" id="UP000252147">
    <property type="component" value="Unassembled WGS sequence"/>
</dbReference>
<keyword evidence="6" id="KW-0963">Cytoplasm</keyword>
<evidence type="ECO:0000256" key="7">
    <source>
        <dbReference type="ARBA" id="ARBA00022516"/>
    </source>
</evidence>
<evidence type="ECO:0000256" key="14">
    <source>
        <dbReference type="ARBA" id="ARBA00041620"/>
    </source>
</evidence>
<evidence type="ECO:0000256" key="2">
    <source>
        <dbReference type="ARBA" id="ARBA00005194"/>
    </source>
</evidence>
<evidence type="ECO:0000259" key="19">
    <source>
        <dbReference type="PROSITE" id="PS52004"/>
    </source>
</evidence>
<keyword evidence="8 18" id="KW-0808">Transferase</keyword>
<feature type="domain" description="Ketosynthase family 3 (KS3)" evidence="19">
    <location>
        <begin position="1"/>
        <end position="398"/>
    </location>
</feature>
<keyword evidence="9" id="KW-0276">Fatty acid metabolism</keyword>
<dbReference type="GO" id="GO:0004315">
    <property type="term" value="F:3-oxoacyl-[acyl-carrier-protein] synthase activity"/>
    <property type="evidence" value="ECO:0007669"/>
    <property type="project" value="UniProtKB-EC"/>
</dbReference>
<evidence type="ECO:0000256" key="5">
    <source>
        <dbReference type="ARBA" id="ARBA00013191"/>
    </source>
</evidence>
<dbReference type="InterPro" id="IPR020841">
    <property type="entry name" value="PKS_Beta-ketoAc_synthase_dom"/>
</dbReference>
<dbReference type="PROSITE" id="PS00606">
    <property type="entry name" value="KS3_1"/>
    <property type="match status" value="1"/>
</dbReference>
<dbReference type="SMART" id="SM00825">
    <property type="entry name" value="PKS_KS"/>
    <property type="match status" value="1"/>
</dbReference>
<dbReference type="InterPro" id="IPR016039">
    <property type="entry name" value="Thiolase-like"/>
</dbReference>
<dbReference type="GO" id="GO:0006633">
    <property type="term" value="P:fatty acid biosynthetic process"/>
    <property type="evidence" value="ECO:0007669"/>
    <property type="project" value="UniProtKB-UniPathway"/>
</dbReference>
<dbReference type="CDD" id="cd00834">
    <property type="entry name" value="KAS_I_II"/>
    <property type="match status" value="1"/>
</dbReference>
<dbReference type="GO" id="GO:0005829">
    <property type="term" value="C:cytosol"/>
    <property type="evidence" value="ECO:0007669"/>
    <property type="project" value="TreeGrafter"/>
</dbReference>
<keyword evidence="10" id="KW-0443">Lipid metabolism</keyword>
<dbReference type="SUPFAM" id="SSF53901">
    <property type="entry name" value="Thiolase-like"/>
    <property type="match status" value="2"/>
</dbReference>
<name>A0A368BM19_9GAMM</name>
<evidence type="ECO:0000256" key="1">
    <source>
        <dbReference type="ARBA" id="ARBA00004496"/>
    </source>
</evidence>
<keyword evidence="11" id="KW-0275">Fatty acid biosynthesis</keyword>
<evidence type="ECO:0000256" key="4">
    <source>
        <dbReference type="ARBA" id="ARBA00011738"/>
    </source>
</evidence>